<dbReference type="Proteomes" id="UP000272025">
    <property type="component" value="Unassembled WGS sequence"/>
</dbReference>
<dbReference type="AlphaFoldDB" id="A0A3N2Q9B4"/>
<evidence type="ECO:0000313" key="2">
    <source>
        <dbReference type="Proteomes" id="UP000272025"/>
    </source>
</evidence>
<keyword evidence="2" id="KW-1185">Reference proteome</keyword>
<reference evidence="1 2" key="1">
    <citation type="journal article" date="2018" name="Mol. Ecol.">
        <title>The obligate alkalophilic soda-lake fungus Sodiomyces alkalinus has shifted to a protein diet.</title>
        <authorList>
            <person name="Grum-Grzhimaylo A.A."/>
            <person name="Falkoski D.L."/>
            <person name="van den Heuvel J."/>
            <person name="Valero-Jimenez C.A."/>
            <person name="Min B."/>
            <person name="Choi I.G."/>
            <person name="Lipzen A."/>
            <person name="Daum C.G."/>
            <person name="Aanen D.K."/>
            <person name="Tsang A."/>
            <person name="Henrissat B."/>
            <person name="Bilanenko E.N."/>
            <person name="de Vries R.P."/>
            <person name="van Kan J.A.L."/>
            <person name="Grigoriev I.V."/>
            <person name="Debets A.J.M."/>
        </authorList>
    </citation>
    <scope>NUCLEOTIDE SEQUENCE [LARGE SCALE GENOMIC DNA]</scope>
    <source>
        <strain evidence="1 2">F11</strain>
    </source>
</reference>
<dbReference type="PANTHER" id="PTHR42052:SF1">
    <property type="entry name" value="ABM DOMAIN-CONTAINING PROTEIN"/>
    <property type="match status" value="1"/>
</dbReference>
<dbReference type="Gene3D" id="3.30.70.100">
    <property type="match status" value="2"/>
</dbReference>
<dbReference type="PANTHER" id="PTHR42052">
    <property type="entry name" value="ABM DOMAIN-CONTAINING PROTEIN"/>
    <property type="match status" value="1"/>
</dbReference>
<protein>
    <recommendedName>
        <fullName evidence="3">ABM domain-containing protein</fullName>
    </recommendedName>
</protein>
<dbReference type="OrthoDB" id="3542212at2759"/>
<evidence type="ECO:0008006" key="3">
    <source>
        <dbReference type="Google" id="ProtNLM"/>
    </source>
</evidence>
<dbReference type="RefSeq" id="XP_028471031.1">
    <property type="nucleotide sequence ID" value="XM_028612860.1"/>
</dbReference>
<gene>
    <name evidence="1" type="ORF">SODALDRAFT_33948</name>
</gene>
<evidence type="ECO:0000313" key="1">
    <source>
        <dbReference type="EMBL" id="ROT43225.1"/>
    </source>
</evidence>
<proteinExistence type="predicted"/>
<sequence>MAVTEFTALPIKGTEVSAEFKAALEEGQTVQDKYVLGLDPSLPADRTARGTGIFQQVEDPSNILLVSQWPSVEKHFEWAGTPDNQGVQAKTAEFFNITDPKQVSNIHVDAEIFTKVNADQKTAISAPILSVGRLGIPADKKADFQAAFDRVRPVVEAVSGTYPLQGGWKIENGGDEFIIAGGWDSIEQHGSIASNPNWKELEAFVTSWNFAHYKRVL</sequence>
<organism evidence="1 2">
    <name type="scientific">Sodiomyces alkalinus (strain CBS 110278 / VKM F-3762 / F11)</name>
    <name type="common">Alkaliphilic filamentous fungus</name>
    <dbReference type="NCBI Taxonomy" id="1314773"/>
    <lineage>
        <taxon>Eukaryota</taxon>
        <taxon>Fungi</taxon>
        <taxon>Dikarya</taxon>
        <taxon>Ascomycota</taxon>
        <taxon>Pezizomycotina</taxon>
        <taxon>Sordariomycetes</taxon>
        <taxon>Hypocreomycetidae</taxon>
        <taxon>Glomerellales</taxon>
        <taxon>Plectosphaerellaceae</taxon>
        <taxon>Sodiomyces</taxon>
    </lineage>
</organism>
<dbReference type="GeneID" id="39581338"/>
<dbReference type="EMBL" id="ML119051">
    <property type="protein sequence ID" value="ROT43225.1"/>
    <property type="molecule type" value="Genomic_DNA"/>
</dbReference>
<name>A0A3N2Q9B4_SODAK</name>
<accession>A0A3N2Q9B4</accession>